<dbReference type="AlphaFoldDB" id="A0A163FNW4"/>
<comment type="subcellular location">
    <subcellularLocation>
        <location evidence="1">Cell inner membrane</location>
        <topology evidence="1">Multi-pass membrane protein</topology>
    </subcellularLocation>
</comment>
<evidence type="ECO:0000313" key="12">
    <source>
        <dbReference type="Proteomes" id="UP000076490"/>
    </source>
</evidence>
<accession>A0A163FNW4</accession>
<comment type="caution">
    <text evidence="11">The sequence shown here is derived from an EMBL/GenBank/DDBJ whole genome shotgun (WGS) entry which is preliminary data.</text>
</comment>
<evidence type="ECO:0000256" key="1">
    <source>
        <dbReference type="ARBA" id="ARBA00004429"/>
    </source>
</evidence>
<dbReference type="RefSeq" id="WP_063181101.1">
    <property type="nucleotide sequence ID" value="NZ_LQNT01000009.1"/>
</dbReference>
<reference evidence="11 12" key="1">
    <citation type="submission" date="2016-01" db="EMBL/GenBank/DDBJ databases">
        <title>Whole genome sequencing of Bhargavaea cecembensis T14.</title>
        <authorList>
            <person name="Hong K.W."/>
        </authorList>
    </citation>
    <scope>NUCLEOTIDE SEQUENCE [LARGE SCALE GENOMIC DNA]</scope>
    <source>
        <strain evidence="11 12">T14</strain>
    </source>
</reference>
<evidence type="ECO:0000256" key="9">
    <source>
        <dbReference type="SAM" id="Phobius"/>
    </source>
</evidence>
<evidence type="ECO:0000313" key="11">
    <source>
        <dbReference type="EMBL" id="KZE39006.1"/>
    </source>
</evidence>
<dbReference type="PANTHER" id="PTHR35011:SF2">
    <property type="entry name" value="2,3-DIKETO-L-GULONATE TRAP TRANSPORTER SMALL PERMEASE PROTEIN YIAM"/>
    <property type="match status" value="1"/>
</dbReference>
<name>A0A163FNW4_9BACL</name>
<feature type="domain" description="Tripartite ATP-independent periplasmic transporters DctQ component" evidence="10">
    <location>
        <begin position="24"/>
        <end position="148"/>
    </location>
</feature>
<dbReference type="GO" id="GO:0005886">
    <property type="term" value="C:plasma membrane"/>
    <property type="evidence" value="ECO:0007669"/>
    <property type="project" value="UniProtKB-SubCell"/>
</dbReference>
<keyword evidence="5 9" id="KW-0812">Transmembrane</keyword>
<dbReference type="OrthoDB" id="9815614at2"/>
<comment type="similarity">
    <text evidence="8">Belongs to the TRAP transporter small permease family.</text>
</comment>
<dbReference type="InterPro" id="IPR007387">
    <property type="entry name" value="TRAP_DctQ"/>
</dbReference>
<evidence type="ECO:0000256" key="7">
    <source>
        <dbReference type="ARBA" id="ARBA00023136"/>
    </source>
</evidence>
<proteinExistence type="inferred from homology"/>
<feature type="transmembrane region" description="Helical" evidence="9">
    <location>
        <begin position="47"/>
        <end position="64"/>
    </location>
</feature>
<organism evidence="11 12">
    <name type="scientific">Bhargavaea cecembensis</name>
    <dbReference type="NCBI Taxonomy" id="394098"/>
    <lineage>
        <taxon>Bacteria</taxon>
        <taxon>Bacillati</taxon>
        <taxon>Bacillota</taxon>
        <taxon>Bacilli</taxon>
        <taxon>Bacillales</taxon>
        <taxon>Caryophanaceae</taxon>
        <taxon>Bhargavaea</taxon>
    </lineage>
</organism>
<protein>
    <submittedName>
        <fullName evidence="11">C4-dicarboxylate ABC transporter</fullName>
    </submittedName>
</protein>
<evidence type="ECO:0000256" key="8">
    <source>
        <dbReference type="ARBA" id="ARBA00038436"/>
    </source>
</evidence>
<evidence type="ECO:0000256" key="5">
    <source>
        <dbReference type="ARBA" id="ARBA00022692"/>
    </source>
</evidence>
<dbReference type="GO" id="GO:0022857">
    <property type="term" value="F:transmembrane transporter activity"/>
    <property type="evidence" value="ECO:0007669"/>
    <property type="project" value="TreeGrafter"/>
</dbReference>
<evidence type="ECO:0000256" key="4">
    <source>
        <dbReference type="ARBA" id="ARBA00022519"/>
    </source>
</evidence>
<evidence type="ECO:0000256" key="3">
    <source>
        <dbReference type="ARBA" id="ARBA00022475"/>
    </source>
</evidence>
<evidence type="ECO:0000259" key="10">
    <source>
        <dbReference type="Pfam" id="PF04290"/>
    </source>
</evidence>
<evidence type="ECO:0000256" key="6">
    <source>
        <dbReference type="ARBA" id="ARBA00022989"/>
    </source>
</evidence>
<keyword evidence="6 9" id="KW-1133">Transmembrane helix</keyword>
<feature type="transmembrane region" description="Helical" evidence="9">
    <location>
        <begin position="14"/>
        <end position="35"/>
    </location>
</feature>
<dbReference type="EMBL" id="LQNT01000009">
    <property type="protein sequence ID" value="KZE39006.1"/>
    <property type="molecule type" value="Genomic_DNA"/>
</dbReference>
<dbReference type="Proteomes" id="UP000076490">
    <property type="component" value="Unassembled WGS sequence"/>
</dbReference>
<feature type="transmembrane region" description="Helical" evidence="9">
    <location>
        <begin position="125"/>
        <end position="143"/>
    </location>
</feature>
<sequence length="172" mass="19841">MNVLKWVDKNLEEYLLMFLSVFTVIVIFSQVVMRYLFNNSLTWSEEIARYAFIWMIYIGVSYGVKRNAHLAVDILPIMFKEKGKLIFAIIADFFFLVFTIIVTIYGLDIISKITRESAALEIPMSYVYAAPVAGMGLTIIRLLQRFVLHYKVLREGKAIKLKKILGWKGEAA</sequence>
<keyword evidence="3" id="KW-1003">Cell membrane</keyword>
<gene>
    <name evidence="11" type="ORF">AV656_08905</name>
</gene>
<dbReference type="PANTHER" id="PTHR35011">
    <property type="entry name" value="2,3-DIKETO-L-GULONATE TRAP TRANSPORTER SMALL PERMEASE PROTEIN YIAM"/>
    <property type="match status" value="1"/>
</dbReference>
<keyword evidence="7 9" id="KW-0472">Membrane</keyword>
<dbReference type="Pfam" id="PF04290">
    <property type="entry name" value="DctQ"/>
    <property type="match status" value="1"/>
</dbReference>
<evidence type="ECO:0000256" key="2">
    <source>
        <dbReference type="ARBA" id="ARBA00022448"/>
    </source>
</evidence>
<feature type="transmembrane region" description="Helical" evidence="9">
    <location>
        <begin position="85"/>
        <end position="105"/>
    </location>
</feature>
<dbReference type="InterPro" id="IPR055348">
    <property type="entry name" value="DctQ"/>
</dbReference>
<dbReference type="GO" id="GO:0015740">
    <property type="term" value="P:C4-dicarboxylate transport"/>
    <property type="evidence" value="ECO:0007669"/>
    <property type="project" value="TreeGrafter"/>
</dbReference>
<keyword evidence="2" id="KW-0813">Transport</keyword>
<keyword evidence="4" id="KW-0997">Cell inner membrane</keyword>